<keyword evidence="2" id="KW-1133">Transmembrane helix</keyword>
<sequence>MINTITRTDTLLYQAVSLLIMAAIGATLTPVRLTTKSGGGGNKAPRRPSQEHIPGRQIEAS</sequence>
<keyword evidence="4" id="KW-1185">Reference proteome</keyword>
<dbReference type="EMBL" id="VSRR010000829">
    <property type="protein sequence ID" value="MPC20057.1"/>
    <property type="molecule type" value="Genomic_DNA"/>
</dbReference>
<evidence type="ECO:0000313" key="3">
    <source>
        <dbReference type="EMBL" id="MPC20057.1"/>
    </source>
</evidence>
<reference evidence="3 4" key="1">
    <citation type="submission" date="2019-05" db="EMBL/GenBank/DDBJ databases">
        <title>Another draft genome of Portunus trituberculatus and its Hox gene families provides insights of decapod evolution.</title>
        <authorList>
            <person name="Jeong J.-H."/>
            <person name="Song I."/>
            <person name="Kim S."/>
            <person name="Choi T."/>
            <person name="Kim D."/>
            <person name="Ryu S."/>
            <person name="Kim W."/>
        </authorList>
    </citation>
    <scope>NUCLEOTIDE SEQUENCE [LARGE SCALE GENOMIC DNA]</scope>
    <source>
        <tissue evidence="3">Muscle</tissue>
    </source>
</reference>
<evidence type="ECO:0000256" key="1">
    <source>
        <dbReference type="SAM" id="MobiDB-lite"/>
    </source>
</evidence>
<feature type="region of interest" description="Disordered" evidence="1">
    <location>
        <begin position="32"/>
        <end position="61"/>
    </location>
</feature>
<proteinExistence type="predicted"/>
<gene>
    <name evidence="3" type="ORF">E2C01_012987</name>
</gene>
<feature type="transmembrane region" description="Helical" evidence="2">
    <location>
        <begin position="12"/>
        <end position="33"/>
    </location>
</feature>
<organism evidence="3 4">
    <name type="scientific">Portunus trituberculatus</name>
    <name type="common">Swimming crab</name>
    <name type="synonym">Neptunus trituberculatus</name>
    <dbReference type="NCBI Taxonomy" id="210409"/>
    <lineage>
        <taxon>Eukaryota</taxon>
        <taxon>Metazoa</taxon>
        <taxon>Ecdysozoa</taxon>
        <taxon>Arthropoda</taxon>
        <taxon>Crustacea</taxon>
        <taxon>Multicrustacea</taxon>
        <taxon>Malacostraca</taxon>
        <taxon>Eumalacostraca</taxon>
        <taxon>Eucarida</taxon>
        <taxon>Decapoda</taxon>
        <taxon>Pleocyemata</taxon>
        <taxon>Brachyura</taxon>
        <taxon>Eubrachyura</taxon>
        <taxon>Portunoidea</taxon>
        <taxon>Portunidae</taxon>
        <taxon>Portuninae</taxon>
        <taxon>Portunus</taxon>
    </lineage>
</organism>
<protein>
    <submittedName>
        <fullName evidence="3">Uncharacterized protein</fullName>
    </submittedName>
</protein>
<evidence type="ECO:0000313" key="4">
    <source>
        <dbReference type="Proteomes" id="UP000324222"/>
    </source>
</evidence>
<dbReference type="Proteomes" id="UP000324222">
    <property type="component" value="Unassembled WGS sequence"/>
</dbReference>
<name>A0A5B7DFR5_PORTR</name>
<accession>A0A5B7DFR5</accession>
<dbReference type="AlphaFoldDB" id="A0A5B7DFR5"/>
<keyword evidence="2" id="KW-0472">Membrane</keyword>
<evidence type="ECO:0000256" key="2">
    <source>
        <dbReference type="SAM" id="Phobius"/>
    </source>
</evidence>
<keyword evidence="2" id="KW-0812">Transmembrane</keyword>
<comment type="caution">
    <text evidence="3">The sequence shown here is derived from an EMBL/GenBank/DDBJ whole genome shotgun (WGS) entry which is preliminary data.</text>
</comment>